<evidence type="ECO:0000256" key="2">
    <source>
        <dbReference type="ARBA" id="ARBA00022825"/>
    </source>
</evidence>
<dbReference type="PROSITE" id="PS00708">
    <property type="entry name" value="PRO_ENDOPEP_SER"/>
    <property type="match status" value="1"/>
</dbReference>
<dbReference type="Pfam" id="PF00930">
    <property type="entry name" value="DPPIV_N"/>
    <property type="match status" value="1"/>
</dbReference>
<dbReference type="Pfam" id="PF00326">
    <property type="entry name" value="Peptidase_S9"/>
    <property type="match status" value="1"/>
</dbReference>
<evidence type="ECO:0000259" key="9">
    <source>
        <dbReference type="Pfam" id="PF00930"/>
    </source>
</evidence>
<evidence type="ECO:0000256" key="4">
    <source>
        <dbReference type="ARBA" id="ARBA00032284"/>
    </source>
</evidence>
<comment type="function">
    <text evidence="6">This enzyme catalyzes the hydrolysis of the N-terminal peptide bond of an N-acetylated peptide to generate an N-acetylated amino acid and a peptide with a free N-terminus. It preferentially cleaves off Ac-Ala, Ac-Met and Ac-Ser. Also, involved in the degradation of oxidized and glycated proteins.</text>
</comment>
<dbReference type="InterPro" id="IPR011659">
    <property type="entry name" value="WD40"/>
</dbReference>
<feature type="domain" description="Peptidase S9 prolyl oligopeptidase catalytic" evidence="8">
    <location>
        <begin position="482"/>
        <end position="676"/>
    </location>
</feature>
<dbReference type="OrthoDB" id="1094230at2"/>
<dbReference type="Gene3D" id="3.40.50.1820">
    <property type="entry name" value="alpha/beta hydrolase"/>
    <property type="match status" value="1"/>
</dbReference>
<evidence type="ECO:0000256" key="1">
    <source>
        <dbReference type="ARBA" id="ARBA00022801"/>
    </source>
</evidence>
<gene>
    <name evidence="10" type="ORF">GRI40_12470</name>
</gene>
<keyword evidence="1" id="KW-0378">Hydrolase</keyword>
<dbReference type="PANTHER" id="PTHR42776">
    <property type="entry name" value="SERINE PEPTIDASE S9 FAMILY MEMBER"/>
    <property type="match status" value="1"/>
</dbReference>
<dbReference type="Gene3D" id="2.120.10.30">
    <property type="entry name" value="TolB, C-terminal domain"/>
    <property type="match status" value="1"/>
</dbReference>
<evidence type="ECO:0000256" key="7">
    <source>
        <dbReference type="SAM" id="SignalP"/>
    </source>
</evidence>
<keyword evidence="2" id="KW-0720">Serine protease</keyword>
<reference evidence="10 11" key="1">
    <citation type="submission" date="2019-12" db="EMBL/GenBank/DDBJ databases">
        <title>Genomic-based taxomic classification of the family Erythrobacteraceae.</title>
        <authorList>
            <person name="Xu L."/>
        </authorList>
    </citation>
    <scope>NUCLEOTIDE SEQUENCE [LARGE SCALE GENOMIC DNA]</scope>
    <source>
        <strain evidence="10 11">100921-2</strain>
    </source>
</reference>
<dbReference type="GO" id="GO:0004252">
    <property type="term" value="F:serine-type endopeptidase activity"/>
    <property type="evidence" value="ECO:0007669"/>
    <property type="project" value="InterPro"/>
</dbReference>
<comment type="caution">
    <text evidence="10">The sequence shown here is derived from an EMBL/GenBank/DDBJ whole genome shotgun (WGS) entry which is preliminary data.</text>
</comment>
<evidence type="ECO:0000313" key="11">
    <source>
        <dbReference type="Proteomes" id="UP000439522"/>
    </source>
</evidence>
<dbReference type="Proteomes" id="UP000439522">
    <property type="component" value="Unassembled WGS sequence"/>
</dbReference>
<dbReference type="EMBL" id="WTZA01000002">
    <property type="protein sequence ID" value="MXO76031.1"/>
    <property type="molecule type" value="Genomic_DNA"/>
</dbReference>
<keyword evidence="7" id="KW-0732">Signal</keyword>
<organism evidence="10 11">
    <name type="scientific">Tsuneonella aeria</name>
    <dbReference type="NCBI Taxonomy" id="1837929"/>
    <lineage>
        <taxon>Bacteria</taxon>
        <taxon>Pseudomonadati</taxon>
        <taxon>Pseudomonadota</taxon>
        <taxon>Alphaproteobacteria</taxon>
        <taxon>Sphingomonadales</taxon>
        <taxon>Erythrobacteraceae</taxon>
        <taxon>Tsuneonella</taxon>
    </lineage>
</organism>
<dbReference type="SUPFAM" id="SSF53474">
    <property type="entry name" value="alpha/beta-Hydrolases"/>
    <property type="match status" value="1"/>
</dbReference>
<accession>A0A6I4TFD5</accession>
<dbReference type="InterPro" id="IPR002471">
    <property type="entry name" value="Pept_S9_AS"/>
</dbReference>
<evidence type="ECO:0000256" key="5">
    <source>
        <dbReference type="ARBA" id="ARBA00032596"/>
    </source>
</evidence>
<name>A0A6I4TFD5_9SPHN</name>
<evidence type="ECO:0000256" key="6">
    <source>
        <dbReference type="ARBA" id="ARBA00045885"/>
    </source>
</evidence>
<dbReference type="InterPro" id="IPR002469">
    <property type="entry name" value="Peptidase_S9B_N"/>
</dbReference>
<feature type="chain" id="PRO_5026175166" description="Acyl-peptide hydrolase" evidence="7">
    <location>
        <begin position="26"/>
        <end position="680"/>
    </location>
</feature>
<keyword evidence="2" id="KW-0645">Protease</keyword>
<dbReference type="InterPro" id="IPR011042">
    <property type="entry name" value="6-blade_b-propeller_TolB-like"/>
</dbReference>
<dbReference type="InterPro" id="IPR029058">
    <property type="entry name" value="AB_hydrolase_fold"/>
</dbReference>
<keyword evidence="3" id="KW-0007">Acetylation</keyword>
<evidence type="ECO:0000259" key="8">
    <source>
        <dbReference type="Pfam" id="PF00326"/>
    </source>
</evidence>
<sequence>MSRILRRLAGLVLAFLALFGGPALATPAGDLPALLAMPRSGDLTGARDAERFAWVTTEAGVRAIWIGGPGDPARKVWSAPADDGVTVSALALDHGGRRLAFVRGGDPEWADMPAPNAGAAASPPPQQVILLDLAGSGRPVVLGEGHSPVFARDGAVAFTIRGRIMLAGTDLRAQTVAQVPGTVTNLQFSPDGTRLLFVEQRGDHAFAALVTRDGQRVRYLSPGFSVAADPVFSPDGSKVAFIRYRDPPPRGDNGNASYWSIAVADVAGEGERPGRTVWQAPGGRGGRYAGTRQQNLYWTADDRLVFPWERDGWLHVYAMPAGGGNPVALTAGAFEVETFVLDGDSRSVLFVANAGDSERHALWRAPPGQPARRVTRSNAIESYPALAGKAFAFIQTDERRPAHVALADGKALGPVAAVRGGVTPRAVSFTAADGMQVRGQLFEGAGAGPRPAVVFLHGGPRRQMLTGFHPAAYYSNTYAFHQYLAARGVTILSVNYRSGTGYGLAFRDAPDTGREGAAEYRDVLAAGRWLAARDDVDSARIGVWGGSWGGYLAALALARDSDLFRAGVDFHGVHSMLRAVPDSLSPAEQEQARRLQWESSPLAAIETWRSPVLLVHGDDDRNVAFRQSMMLARELAARGIPFEELVFPGERHSFLRHESWVHAMDAAAEFLERNLKGPRP</sequence>
<protein>
    <recommendedName>
        <fullName evidence="5">Acyl-peptide hydrolase</fullName>
    </recommendedName>
    <alternativeName>
        <fullName evidence="4">Acylaminoacyl-peptidase</fullName>
    </alternativeName>
</protein>
<evidence type="ECO:0000313" key="10">
    <source>
        <dbReference type="EMBL" id="MXO76031.1"/>
    </source>
</evidence>
<evidence type="ECO:0000256" key="3">
    <source>
        <dbReference type="ARBA" id="ARBA00022990"/>
    </source>
</evidence>
<dbReference type="RefSeq" id="WP_160611864.1">
    <property type="nucleotide sequence ID" value="NZ_WTZA01000002.1"/>
</dbReference>
<dbReference type="SUPFAM" id="SSF82171">
    <property type="entry name" value="DPP6 N-terminal domain-like"/>
    <property type="match status" value="1"/>
</dbReference>
<dbReference type="Pfam" id="PF07676">
    <property type="entry name" value="PD40"/>
    <property type="match status" value="1"/>
</dbReference>
<dbReference type="InterPro" id="IPR001375">
    <property type="entry name" value="Peptidase_S9_cat"/>
</dbReference>
<feature type="domain" description="Dipeptidylpeptidase IV N-terminal" evidence="9">
    <location>
        <begin position="292"/>
        <end position="368"/>
    </location>
</feature>
<feature type="signal peptide" evidence="7">
    <location>
        <begin position="1"/>
        <end position="25"/>
    </location>
</feature>
<dbReference type="AlphaFoldDB" id="A0A6I4TFD5"/>
<dbReference type="GO" id="GO:0006508">
    <property type="term" value="P:proteolysis"/>
    <property type="evidence" value="ECO:0007669"/>
    <property type="project" value="InterPro"/>
</dbReference>
<dbReference type="PANTHER" id="PTHR42776:SF27">
    <property type="entry name" value="DIPEPTIDYL PEPTIDASE FAMILY MEMBER 6"/>
    <property type="match status" value="1"/>
</dbReference>
<proteinExistence type="predicted"/>
<keyword evidence="11" id="KW-1185">Reference proteome</keyword>